<dbReference type="AlphaFoldDB" id="A0AAU8JXM4"/>
<keyword evidence="2" id="KW-1133">Transmembrane helix</keyword>
<dbReference type="InterPro" id="IPR025646">
    <property type="entry name" value="DUF4350"/>
</dbReference>
<keyword evidence="2" id="KW-0812">Transmembrane</keyword>
<reference evidence="4" key="1">
    <citation type="submission" date="2024-06" db="EMBL/GenBank/DDBJ databases">
        <title>The genome sequences of Kitasatospora sp. strain HUAS MG31.</title>
        <authorList>
            <person name="Mo P."/>
        </authorList>
    </citation>
    <scope>NUCLEOTIDE SEQUENCE</scope>
    <source>
        <strain evidence="4">HUAS MG31</strain>
    </source>
</reference>
<feature type="transmembrane region" description="Helical" evidence="2">
    <location>
        <begin position="35"/>
        <end position="53"/>
    </location>
</feature>
<gene>
    <name evidence="4" type="ORF">ABWK59_13550</name>
</gene>
<dbReference type="Pfam" id="PF14258">
    <property type="entry name" value="DUF4350"/>
    <property type="match status" value="1"/>
</dbReference>
<name>A0AAU8JXM4_9ACTN</name>
<evidence type="ECO:0000313" key="4">
    <source>
        <dbReference type="EMBL" id="XCM79868.1"/>
    </source>
</evidence>
<evidence type="ECO:0000259" key="3">
    <source>
        <dbReference type="Pfam" id="PF14258"/>
    </source>
</evidence>
<organism evidence="4">
    <name type="scientific">Kitasatospora camelliae</name>
    <dbReference type="NCBI Taxonomy" id="3156397"/>
    <lineage>
        <taxon>Bacteria</taxon>
        <taxon>Bacillati</taxon>
        <taxon>Actinomycetota</taxon>
        <taxon>Actinomycetes</taxon>
        <taxon>Kitasatosporales</taxon>
        <taxon>Streptomycetaceae</taxon>
        <taxon>Kitasatospora</taxon>
    </lineage>
</organism>
<protein>
    <submittedName>
        <fullName evidence="4">DUF4350 domain-containing protein</fullName>
    </submittedName>
</protein>
<sequence length="412" mass="43910">MTTTAPATTTPAPTPAPAATSSSPTLRRLWHRSRWYLAAAAFLALVGLLVGGLNGGSRWPDLDPRSPDPNGTRAAIRLLERQGVAVRTTEDEKDLAAALRTPATTVVLPRPDLLSADRLRSLGSVPRATATRLVLIAPQQPALDSLAPGLHLETTTSGLPYQVGLVSTDPVCPEAEANRAGRAELGGFAYRPRPTDTACYPRNGRPTLVHRTADGDRETVVLGTGYPLTNDRLDDDGNASLALGLLGARPNLLWYLPDRAAPAPAAERDSFADHIPSGWNWAALQLAVAAVLAALWRARRLGPVVSERLPVVVRAAETTEGRARLYRRAGARDRAADALRRAVRHRISPVLGVPLTGGEPEPTALCAAVSARLDRPAADLQHLLYGPAPTDDAALLRLTADLDALERQVRQP</sequence>
<accession>A0AAU8JXM4</accession>
<dbReference type="KEGG" id="kcm:ABWK59_13550"/>
<feature type="domain" description="DUF4350" evidence="3">
    <location>
        <begin position="64"/>
        <end position="246"/>
    </location>
</feature>
<feature type="region of interest" description="Disordered" evidence="1">
    <location>
        <begin position="1"/>
        <end position="24"/>
    </location>
</feature>
<evidence type="ECO:0000256" key="2">
    <source>
        <dbReference type="SAM" id="Phobius"/>
    </source>
</evidence>
<dbReference type="EMBL" id="CP159872">
    <property type="protein sequence ID" value="XCM79868.1"/>
    <property type="molecule type" value="Genomic_DNA"/>
</dbReference>
<proteinExistence type="predicted"/>
<dbReference type="RefSeq" id="WP_354640830.1">
    <property type="nucleotide sequence ID" value="NZ_CP159872.1"/>
</dbReference>
<evidence type="ECO:0000256" key="1">
    <source>
        <dbReference type="SAM" id="MobiDB-lite"/>
    </source>
</evidence>
<keyword evidence="2" id="KW-0472">Membrane</keyword>